<keyword evidence="9 10" id="KW-0539">Nucleus</keyword>
<dbReference type="InterPro" id="IPR050234">
    <property type="entry name" value="Nuclear_hormone_rcpt_NR1"/>
</dbReference>
<dbReference type="CDD" id="cd06966">
    <property type="entry name" value="NR_DBD_CAR"/>
    <property type="match status" value="1"/>
</dbReference>
<name>A0A6J0BR78_NEOLC</name>
<dbReference type="SMART" id="SM00430">
    <property type="entry name" value="HOLI"/>
    <property type="match status" value="1"/>
</dbReference>
<feature type="domain" description="Nuclear receptor" evidence="12">
    <location>
        <begin position="11"/>
        <end position="86"/>
    </location>
</feature>
<evidence type="ECO:0000313" key="14">
    <source>
        <dbReference type="Proteomes" id="UP000829291"/>
    </source>
</evidence>
<feature type="compositionally biased region" description="Basic and acidic residues" evidence="11">
    <location>
        <begin position="97"/>
        <end position="121"/>
    </location>
</feature>
<dbReference type="CTD" id="42993"/>
<feature type="region of interest" description="Disordered" evidence="11">
    <location>
        <begin position="412"/>
        <end position="431"/>
    </location>
</feature>
<dbReference type="RefSeq" id="XP_015516383.1">
    <property type="nucleotide sequence ID" value="XM_015660897.2"/>
</dbReference>
<reference evidence="15" key="1">
    <citation type="submission" date="2025-08" db="UniProtKB">
        <authorList>
            <consortium name="RefSeq"/>
        </authorList>
    </citation>
    <scope>IDENTIFICATION</scope>
    <source>
        <tissue evidence="15">Thorax and Abdomen</tissue>
    </source>
</reference>
<dbReference type="GO" id="GO:0000122">
    <property type="term" value="P:negative regulation of transcription by RNA polymerase II"/>
    <property type="evidence" value="ECO:0007669"/>
    <property type="project" value="TreeGrafter"/>
</dbReference>
<evidence type="ECO:0000259" key="13">
    <source>
        <dbReference type="PROSITE" id="PS51843"/>
    </source>
</evidence>
<evidence type="ECO:0000256" key="2">
    <source>
        <dbReference type="ARBA" id="ARBA00022723"/>
    </source>
</evidence>
<dbReference type="PROSITE" id="PS51843">
    <property type="entry name" value="NR_LBD"/>
    <property type="match status" value="1"/>
</dbReference>
<dbReference type="InterPro" id="IPR000536">
    <property type="entry name" value="Nucl_hrmn_rcpt_lig-bd"/>
</dbReference>
<evidence type="ECO:0000256" key="6">
    <source>
        <dbReference type="ARBA" id="ARBA00023125"/>
    </source>
</evidence>
<dbReference type="PANTHER" id="PTHR24082:SF283">
    <property type="entry name" value="NUCLEAR HORMONE RECEPTOR HR96"/>
    <property type="match status" value="1"/>
</dbReference>
<comment type="similarity">
    <text evidence="10">Belongs to the nuclear hormone receptor family.</text>
</comment>
<protein>
    <submittedName>
        <fullName evidence="15">Nuclear hormone receptor HR96 isoform X1</fullName>
    </submittedName>
</protein>
<dbReference type="FunCoup" id="A0A6J0BR78">
    <property type="interactions" value="60"/>
</dbReference>
<dbReference type="GO" id="GO:0030154">
    <property type="term" value="P:cell differentiation"/>
    <property type="evidence" value="ECO:0007669"/>
    <property type="project" value="TreeGrafter"/>
</dbReference>
<feature type="domain" description="NR LBD" evidence="13">
    <location>
        <begin position="557"/>
        <end position="778"/>
    </location>
</feature>
<evidence type="ECO:0000313" key="15">
    <source>
        <dbReference type="RefSeq" id="XP_015516383.1"/>
    </source>
</evidence>
<dbReference type="KEGG" id="nlo:107221773"/>
<dbReference type="InParanoid" id="A0A6J0BR78"/>
<comment type="subcellular location">
    <subcellularLocation>
        <location evidence="1 10">Nucleus</location>
    </subcellularLocation>
</comment>
<organism evidence="15">
    <name type="scientific">Neodiprion lecontei</name>
    <name type="common">Redheaded pine sawfly</name>
    <dbReference type="NCBI Taxonomy" id="441921"/>
    <lineage>
        <taxon>Eukaryota</taxon>
        <taxon>Metazoa</taxon>
        <taxon>Ecdysozoa</taxon>
        <taxon>Arthropoda</taxon>
        <taxon>Hexapoda</taxon>
        <taxon>Insecta</taxon>
        <taxon>Pterygota</taxon>
        <taxon>Neoptera</taxon>
        <taxon>Endopterygota</taxon>
        <taxon>Hymenoptera</taxon>
        <taxon>Tenthredinoidea</taxon>
        <taxon>Diprionidae</taxon>
        <taxon>Diprioninae</taxon>
        <taxon>Neodiprion</taxon>
    </lineage>
</organism>
<accession>A0A6J0BR78</accession>
<evidence type="ECO:0000256" key="8">
    <source>
        <dbReference type="ARBA" id="ARBA00023170"/>
    </source>
</evidence>
<dbReference type="PANTHER" id="PTHR24082">
    <property type="entry name" value="NUCLEAR HORMONE RECEPTOR"/>
    <property type="match status" value="1"/>
</dbReference>
<dbReference type="GO" id="GO:0006950">
    <property type="term" value="P:response to stress"/>
    <property type="evidence" value="ECO:0007669"/>
    <property type="project" value="UniProtKB-ARBA"/>
</dbReference>
<dbReference type="AlphaFoldDB" id="A0A6J0BR78"/>
<dbReference type="Pfam" id="PF00104">
    <property type="entry name" value="Hormone_recep"/>
    <property type="match status" value="1"/>
</dbReference>
<evidence type="ECO:0000256" key="11">
    <source>
        <dbReference type="SAM" id="MobiDB-lite"/>
    </source>
</evidence>
<gene>
    <name evidence="15" type="primary">LOC107221773</name>
</gene>
<sequence length="778" mass="87299">MEDEANGREANKTCGVCGDRALGYNFNAVSCESCKAFFRRNALKNKDFRCPFTENCTITVVTRRFCQKCRLDKCFTIGMRKEYIMTEEAKVLKRQKIEQNRAKKRPQHETTKTPKLKRENVEENSFDQESSSLPFGPPETYIWESDRKYTDLDGNRQQVTDSMSPVTAASVPSPSSPPEGGNVTGSKTLDMLRDQGTVRYEQNPPRFEQGQGTFERVIQGRGKYVGNTPPPSVESYESSAGFETSSQKFLKLDESVMSLQGNMEPEVSRYKSNLASLEVRCATPSGSSKYGEMSRFDGSRFGQLHSSNTFGQKSSTIDPDSGMHGSGAKITEIPETACRKPKETCPKESDLVSKVMQEPRLIARILSNPEFAAKIFQDQGFISKIITDTDTVSRLVSDPQISKFLEESDVGSTDEITAGSQSNVKPRTDFGENLANNGITDNMIRHMLDAEQKEVENPILTNLITNRNSAECKNANGEPSASGDWSKAEDVARDILQDVQRIPITVNSIESILCEAIKLEFSACSTLGGNRNSRELNDAERAKLNELIVANKALLAPLDDDITNLVGEDCRFKGNAGQSDPMLLDVINLTAIAIRRLIKMSKKINAFKNMCQEDQLALLKGGCTEMMILRSAINYDPDKDMWKIPHSQERMSKIKVDVLKEAKGNLYAEHSRFVRTFDPKWRDENIILILSAIALFTPDRPRVIHSDVIKLEQNSYYYLLRRYLESVYPGCEAKSTFLQLIQKISELHRLNDEVVGVYLNVNPSSVEPLLIEIFDLKH</sequence>
<dbReference type="OrthoDB" id="6352325at2759"/>
<proteinExistence type="inferred from homology"/>
<dbReference type="GO" id="GO:0005634">
    <property type="term" value="C:nucleus"/>
    <property type="evidence" value="ECO:0007669"/>
    <property type="project" value="UniProtKB-SubCell"/>
</dbReference>
<dbReference type="PROSITE" id="PS00031">
    <property type="entry name" value="NUCLEAR_REC_DBD_1"/>
    <property type="match status" value="1"/>
</dbReference>
<evidence type="ECO:0000256" key="5">
    <source>
        <dbReference type="ARBA" id="ARBA00023015"/>
    </source>
</evidence>
<dbReference type="Gene3D" id="1.10.565.10">
    <property type="entry name" value="Retinoid X Receptor"/>
    <property type="match status" value="1"/>
</dbReference>
<dbReference type="PRINTS" id="PR00047">
    <property type="entry name" value="STROIDFINGER"/>
</dbReference>
<keyword evidence="5 10" id="KW-0805">Transcription regulation</keyword>
<dbReference type="GO" id="GO:0000978">
    <property type="term" value="F:RNA polymerase II cis-regulatory region sequence-specific DNA binding"/>
    <property type="evidence" value="ECO:0007669"/>
    <property type="project" value="TreeGrafter"/>
</dbReference>
<feature type="region of interest" description="Disordered" evidence="11">
    <location>
        <begin position="157"/>
        <end position="186"/>
    </location>
</feature>
<keyword evidence="6 10" id="KW-0238">DNA-binding</keyword>
<evidence type="ECO:0000256" key="10">
    <source>
        <dbReference type="RuleBase" id="RU004334"/>
    </source>
</evidence>
<dbReference type="GO" id="GO:0045944">
    <property type="term" value="P:positive regulation of transcription by RNA polymerase II"/>
    <property type="evidence" value="ECO:0007669"/>
    <property type="project" value="TreeGrafter"/>
</dbReference>
<dbReference type="SMART" id="SM00399">
    <property type="entry name" value="ZnF_C4"/>
    <property type="match status" value="1"/>
</dbReference>
<dbReference type="SUPFAM" id="SSF57716">
    <property type="entry name" value="Glucocorticoid receptor-like (DNA-binding domain)"/>
    <property type="match status" value="1"/>
</dbReference>
<dbReference type="CDD" id="cd06929">
    <property type="entry name" value="NR_LBD_F1"/>
    <property type="match status" value="1"/>
</dbReference>
<keyword evidence="3 10" id="KW-0863">Zinc-finger</keyword>
<keyword evidence="4 10" id="KW-0862">Zinc</keyword>
<feature type="compositionally biased region" description="Polar residues" evidence="11">
    <location>
        <begin position="412"/>
        <end position="425"/>
    </location>
</feature>
<dbReference type="Proteomes" id="UP000829291">
    <property type="component" value="Chromosome 7"/>
</dbReference>
<dbReference type="InterPro" id="IPR001628">
    <property type="entry name" value="Znf_hrmn_rcpt"/>
</dbReference>
<dbReference type="Gene3D" id="3.30.50.10">
    <property type="entry name" value="Erythroid Transcription Factor GATA-1, subunit A"/>
    <property type="match status" value="1"/>
</dbReference>
<dbReference type="GeneID" id="107221773"/>
<dbReference type="InterPro" id="IPR035500">
    <property type="entry name" value="NHR-like_dom_sf"/>
</dbReference>
<evidence type="ECO:0000256" key="3">
    <source>
        <dbReference type="ARBA" id="ARBA00022771"/>
    </source>
</evidence>
<feature type="region of interest" description="Disordered" evidence="11">
    <location>
        <begin position="97"/>
        <end position="140"/>
    </location>
</feature>
<keyword evidence="14" id="KW-1185">Reference proteome</keyword>
<dbReference type="SUPFAM" id="SSF48508">
    <property type="entry name" value="Nuclear receptor ligand-binding domain"/>
    <property type="match status" value="1"/>
</dbReference>
<evidence type="ECO:0000256" key="1">
    <source>
        <dbReference type="ARBA" id="ARBA00004123"/>
    </source>
</evidence>
<keyword evidence="2 10" id="KW-0479">Metal-binding</keyword>
<dbReference type="InterPro" id="IPR013088">
    <property type="entry name" value="Znf_NHR/GATA"/>
</dbReference>
<keyword evidence="8 10" id="KW-0675">Receptor</keyword>
<dbReference type="PROSITE" id="PS51030">
    <property type="entry name" value="NUCLEAR_REC_DBD_2"/>
    <property type="match status" value="1"/>
</dbReference>
<evidence type="ECO:0000256" key="4">
    <source>
        <dbReference type="ARBA" id="ARBA00022833"/>
    </source>
</evidence>
<dbReference type="GO" id="GO:0008270">
    <property type="term" value="F:zinc ion binding"/>
    <property type="evidence" value="ECO:0007669"/>
    <property type="project" value="UniProtKB-KW"/>
</dbReference>
<dbReference type="GO" id="GO:0004879">
    <property type="term" value="F:nuclear receptor activity"/>
    <property type="evidence" value="ECO:0007669"/>
    <property type="project" value="TreeGrafter"/>
</dbReference>
<feature type="compositionally biased region" description="Low complexity" evidence="11">
    <location>
        <begin position="164"/>
        <end position="173"/>
    </location>
</feature>
<dbReference type="FunFam" id="1.10.565.10:FF:000035">
    <property type="entry name" value="Nuclear hormone receptor HR96"/>
    <property type="match status" value="1"/>
</dbReference>
<dbReference type="Pfam" id="PF00105">
    <property type="entry name" value="zf-C4"/>
    <property type="match status" value="1"/>
</dbReference>
<evidence type="ECO:0000259" key="12">
    <source>
        <dbReference type="PROSITE" id="PS51030"/>
    </source>
</evidence>
<evidence type="ECO:0000256" key="7">
    <source>
        <dbReference type="ARBA" id="ARBA00023163"/>
    </source>
</evidence>
<evidence type="ECO:0000256" key="9">
    <source>
        <dbReference type="ARBA" id="ARBA00023242"/>
    </source>
</evidence>
<dbReference type="FunFam" id="3.30.50.10:FF:000042">
    <property type="entry name" value="Nuclear hormone receptor HR96"/>
    <property type="match status" value="1"/>
</dbReference>
<keyword evidence="7 10" id="KW-0804">Transcription</keyword>